<sequence length="823" mass="92796">MVKFTIEQIRSLMNKKQNIRNISVIAHVDHGKSTLTDHLISKAGIISNLKAGKARYTDGRKDEQERCITIKSTAVSLCYDLENIDISDNEKSFLINLIDSPGHVDFSSEVTAALRITDGAVVVVDCVDGVCVQTETVLRQALSERIKPILVLNKFDRMFFELKMEPEEIYQKCVQIIEDINSIISTYNDELLGDILLDPIKGNVLFANSDLDWKNLSKHFWGENYFDPKTKKWTSANVNQFGTSLKRGFCQYILEPIQEIIKVLSQKNQKKIDELLNKLKINLKEEKIGDDDDLDNEKDLIRKVLKNYIPVADPLLEMIVLHLPSPVESQKYRVENLYEGPLDDECANAIRNCDENGPLMIYISKMIPTTSSGKFYALGRVFSGTVSTGQKVRIMGPDYKPDSKKDLFEKTIQKTVLMMGRTVSTINDCPSGNIIGLLGIDKYLLKSGTISTHPQAYNIKVMKFSVSPVVRVAVKPKNTKDLTKFVEGLNRLSKSDPCVLCFTEKTGEHIIAGAGELHLEICLKDLEEEFCKFPIIKSNPIVTFCETVSIQSPYECLTKSPNYQNRLYGKANVLGEELSKKIEEGEISPDMQVKERAKYLVENFLWNSNESKKIWSFGPDQKGPNLLVDSTKGIQYLNEIKDSICSGFQVVTQEGVLSEEPLRGVLFNLTDAKLHSDSVHRGDGQIIPAARNLFYGAQLIAEPRLMEPIYLVEIQCSQNSIGSVYSILNLKRGKVISEEIKQGTTDSIISGYLPVMESFNFTSELRSAAKGEAFPQSVFHHWDLIQISPFENGSKTNLIVKEIRKRKGLKEEIPQVEKYLDKL</sequence>
<dbReference type="Pfam" id="PF03764">
    <property type="entry name" value="EFG_IV"/>
    <property type="match status" value="1"/>
</dbReference>
<dbReference type="PRINTS" id="PR00315">
    <property type="entry name" value="ELONGATNFCT"/>
</dbReference>
<keyword evidence="2" id="KW-0963">Cytoplasm</keyword>
<dbReference type="CDD" id="cd04096">
    <property type="entry name" value="eEF2_snRNP_like_C"/>
    <property type="match status" value="1"/>
</dbReference>
<dbReference type="FunFam" id="3.30.70.240:FF:000003">
    <property type="entry name" value="Translation elongation factor 2"/>
    <property type="match status" value="1"/>
</dbReference>
<evidence type="ECO:0000313" key="8">
    <source>
        <dbReference type="EMBL" id="KAJ5078907.1"/>
    </source>
</evidence>
<dbReference type="Gene3D" id="3.40.50.300">
    <property type="entry name" value="P-loop containing nucleotide triphosphate hydrolases"/>
    <property type="match status" value="1"/>
</dbReference>
<dbReference type="Gene3D" id="3.30.230.10">
    <property type="match status" value="1"/>
</dbReference>
<dbReference type="SUPFAM" id="SSF54980">
    <property type="entry name" value="EF-G C-terminal domain-like"/>
    <property type="match status" value="2"/>
</dbReference>
<name>A0A9Q0LTZ9_ANAIG</name>
<dbReference type="EMBL" id="JAPDFW010000044">
    <property type="protein sequence ID" value="KAJ5078907.1"/>
    <property type="molecule type" value="Genomic_DNA"/>
</dbReference>
<evidence type="ECO:0000256" key="1">
    <source>
        <dbReference type="ARBA" id="ARBA00004496"/>
    </source>
</evidence>
<dbReference type="CDD" id="cd16261">
    <property type="entry name" value="EF2_snRNP_III"/>
    <property type="match status" value="1"/>
</dbReference>
<dbReference type="Gene3D" id="3.30.70.240">
    <property type="match status" value="1"/>
</dbReference>
<dbReference type="SUPFAM" id="SSF52540">
    <property type="entry name" value="P-loop containing nucleoside triphosphate hydrolases"/>
    <property type="match status" value="1"/>
</dbReference>
<dbReference type="OrthoDB" id="364892at2759"/>
<evidence type="ECO:0000256" key="5">
    <source>
        <dbReference type="ARBA" id="ARBA00022917"/>
    </source>
</evidence>
<dbReference type="GO" id="GO:0043022">
    <property type="term" value="F:ribosome binding"/>
    <property type="evidence" value="ECO:0007669"/>
    <property type="project" value="TreeGrafter"/>
</dbReference>
<dbReference type="InterPro" id="IPR000640">
    <property type="entry name" value="EFG_V-like"/>
</dbReference>
<dbReference type="PROSITE" id="PS00301">
    <property type="entry name" value="G_TR_1"/>
    <property type="match status" value="1"/>
</dbReference>
<dbReference type="Pfam" id="PF00679">
    <property type="entry name" value="EFG_C"/>
    <property type="match status" value="1"/>
</dbReference>
<comment type="subcellular location">
    <subcellularLocation>
        <location evidence="1">Cytoplasm</location>
    </subcellularLocation>
</comment>
<dbReference type="Gene3D" id="2.40.30.10">
    <property type="entry name" value="Translation factors"/>
    <property type="match status" value="1"/>
</dbReference>
<dbReference type="InterPro" id="IPR004161">
    <property type="entry name" value="EFTu-like_2"/>
</dbReference>
<dbReference type="SMART" id="SM00889">
    <property type="entry name" value="EFG_IV"/>
    <property type="match status" value="1"/>
</dbReference>
<dbReference type="FunFam" id="2.40.30.10:FF:000010">
    <property type="entry name" value="Translation elongation factor 2"/>
    <property type="match status" value="1"/>
</dbReference>
<evidence type="ECO:0000313" key="9">
    <source>
        <dbReference type="Proteomes" id="UP001149090"/>
    </source>
</evidence>
<keyword evidence="4 8" id="KW-0251">Elongation factor</keyword>
<dbReference type="InterPro" id="IPR005225">
    <property type="entry name" value="Small_GTP-bd"/>
</dbReference>
<dbReference type="SUPFAM" id="SSF54211">
    <property type="entry name" value="Ribosomal protein S5 domain 2-like"/>
    <property type="match status" value="1"/>
</dbReference>
<dbReference type="FunFam" id="3.30.230.10:FF:000009">
    <property type="entry name" value="116 kDa U5 small nuclear ribonucleoprotein component"/>
    <property type="match status" value="1"/>
</dbReference>
<dbReference type="InterPro" id="IPR000795">
    <property type="entry name" value="T_Tr_GTP-bd_dom"/>
</dbReference>
<dbReference type="Pfam" id="PF00009">
    <property type="entry name" value="GTP_EFTU"/>
    <property type="match status" value="1"/>
</dbReference>
<reference evidence="8" key="1">
    <citation type="submission" date="2022-10" db="EMBL/GenBank/DDBJ databases">
        <title>Novel sulphate-reducing endosymbionts in the free-living metamonad Anaeramoeba.</title>
        <authorList>
            <person name="Jerlstrom-Hultqvist J."/>
            <person name="Cepicka I."/>
            <person name="Gallot-Lavallee L."/>
            <person name="Salas-Leiva D."/>
            <person name="Curtis B.A."/>
            <person name="Zahonova K."/>
            <person name="Pipaliya S."/>
            <person name="Dacks J."/>
            <person name="Roger A.J."/>
        </authorList>
    </citation>
    <scope>NUCLEOTIDE SEQUENCE</scope>
    <source>
        <strain evidence="8">BMAN</strain>
    </source>
</reference>
<dbReference type="InterPro" id="IPR020568">
    <property type="entry name" value="Ribosomal_Su5_D2-typ_SF"/>
</dbReference>
<dbReference type="PROSITE" id="PS51722">
    <property type="entry name" value="G_TR_2"/>
    <property type="match status" value="1"/>
</dbReference>
<dbReference type="Pfam" id="PF14492">
    <property type="entry name" value="EFG_III"/>
    <property type="match status" value="1"/>
</dbReference>
<dbReference type="SUPFAM" id="SSF50447">
    <property type="entry name" value="Translation proteins"/>
    <property type="match status" value="1"/>
</dbReference>
<dbReference type="InterPro" id="IPR041095">
    <property type="entry name" value="EFG_II"/>
</dbReference>
<dbReference type="PANTHER" id="PTHR42908:SF10">
    <property type="entry name" value="EUKARYOTIC TRANSLATION ELONGATION FACTOR 2"/>
    <property type="match status" value="1"/>
</dbReference>
<dbReference type="SMART" id="SM00838">
    <property type="entry name" value="EFG_C"/>
    <property type="match status" value="1"/>
</dbReference>
<evidence type="ECO:0000259" key="7">
    <source>
        <dbReference type="PROSITE" id="PS51722"/>
    </source>
</evidence>
<accession>A0A9Q0LTZ9</accession>
<dbReference type="CDD" id="cd01681">
    <property type="entry name" value="aeEF2_snRNP_like_IV"/>
    <property type="match status" value="1"/>
</dbReference>
<evidence type="ECO:0000256" key="6">
    <source>
        <dbReference type="ARBA" id="ARBA00023134"/>
    </source>
</evidence>
<dbReference type="InterPro" id="IPR009000">
    <property type="entry name" value="Transl_B-barrel_sf"/>
</dbReference>
<dbReference type="Proteomes" id="UP001149090">
    <property type="component" value="Unassembled WGS sequence"/>
</dbReference>
<dbReference type="GO" id="GO:0005525">
    <property type="term" value="F:GTP binding"/>
    <property type="evidence" value="ECO:0007669"/>
    <property type="project" value="UniProtKB-KW"/>
</dbReference>
<evidence type="ECO:0000256" key="3">
    <source>
        <dbReference type="ARBA" id="ARBA00022741"/>
    </source>
</evidence>
<evidence type="ECO:0000256" key="4">
    <source>
        <dbReference type="ARBA" id="ARBA00022768"/>
    </source>
</evidence>
<protein>
    <submittedName>
        <fullName evidence="8">Eukaryotic translation elongation factor 2a tandem duplicate 1-related</fullName>
    </submittedName>
</protein>
<dbReference type="FunFam" id="3.40.50.300:FF:000058">
    <property type="entry name" value="Translation elongation factor 2"/>
    <property type="match status" value="1"/>
</dbReference>
<dbReference type="Pfam" id="PF03144">
    <property type="entry name" value="GTP_EFTU_D2"/>
    <property type="match status" value="1"/>
</dbReference>
<evidence type="ECO:0000256" key="2">
    <source>
        <dbReference type="ARBA" id="ARBA00022490"/>
    </source>
</evidence>
<keyword evidence="5" id="KW-0648">Protein biosynthesis</keyword>
<dbReference type="OMA" id="IDARFMP"/>
<organism evidence="8 9">
    <name type="scientific">Anaeramoeba ignava</name>
    <name type="common">Anaerobic marine amoeba</name>
    <dbReference type="NCBI Taxonomy" id="1746090"/>
    <lineage>
        <taxon>Eukaryota</taxon>
        <taxon>Metamonada</taxon>
        <taxon>Anaeramoebidae</taxon>
        <taxon>Anaeramoeba</taxon>
    </lineage>
</organism>
<dbReference type="GO" id="GO:0003746">
    <property type="term" value="F:translation elongation factor activity"/>
    <property type="evidence" value="ECO:0007669"/>
    <property type="project" value="UniProtKB-KW"/>
</dbReference>
<dbReference type="AlphaFoldDB" id="A0A9Q0LTZ9"/>
<dbReference type="Gene3D" id="3.30.70.870">
    <property type="entry name" value="Elongation Factor G (Translational Gtpase), domain 3"/>
    <property type="match status" value="1"/>
</dbReference>
<proteinExistence type="predicted"/>
<keyword evidence="3" id="KW-0547">Nucleotide-binding</keyword>
<dbReference type="InterPro" id="IPR035647">
    <property type="entry name" value="EFG_III/V"/>
</dbReference>
<feature type="domain" description="Tr-type G" evidence="7">
    <location>
        <begin position="17"/>
        <end position="287"/>
    </location>
</feature>
<gene>
    <name evidence="8" type="ORF">M0811_04630</name>
</gene>
<comment type="caution">
    <text evidence="8">The sequence shown here is derived from an EMBL/GenBank/DDBJ whole genome shotgun (WGS) entry which is preliminary data.</text>
</comment>
<dbReference type="InterPro" id="IPR031157">
    <property type="entry name" value="G_TR_CS"/>
</dbReference>
<keyword evidence="6" id="KW-0342">GTP-binding</keyword>
<keyword evidence="9" id="KW-1185">Reference proteome</keyword>
<dbReference type="InterPro" id="IPR027417">
    <property type="entry name" value="P-loop_NTPase"/>
</dbReference>
<dbReference type="GO" id="GO:1990904">
    <property type="term" value="C:ribonucleoprotein complex"/>
    <property type="evidence" value="ECO:0007669"/>
    <property type="project" value="TreeGrafter"/>
</dbReference>
<dbReference type="FunFam" id="3.30.70.870:FF:000002">
    <property type="entry name" value="Translation elongation factor 2"/>
    <property type="match status" value="1"/>
</dbReference>
<dbReference type="GO" id="GO:0003924">
    <property type="term" value="F:GTPase activity"/>
    <property type="evidence" value="ECO:0007669"/>
    <property type="project" value="InterPro"/>
</dbReference>
<dbReference type="GO" id="GO:0005829">
    <property type="term" value="C:cytosol"/>
    <property type="evidence" value="ECO:0007669"/>
    <property type="project" value="TreeGrafter"/>
</dbReference>
<dbReference type="PANTHER" id="PTHR42908">
    <property type="entry name" value="TRANSLATION ELONGATION FACTOR-RELATED"/>
    <property type="match status" value="1"/>
</dbReference>
<dbReference type="NCBIfam" id="TIGR00231">
    <property type="entry name" value="small_GTP"/>
    <property type="match status" value="1"/>
</dbReference>
<dbReference type="InterPro" id="IPR014721">
    <property type="entry name" value="Ribsml_uS5_D2-typ_fold_subgr"/>
</dbReference>
<dbReference type="InterPro" id="IPR005517">
    <property type="entry name" value="Transl_elong_EFG/EF2_IV"/>
</dbReference>